<dbReference type="EMBL" id="BTSX01000004">
    <property type="protein sequence ID" value="GMS93991.1"/>
    <property type="molecule type" value="Genomic_DNA"/>
</dbReference>
<evidence type="ECO:0000256" key="8">
    <source>
        <dbReference type="ARBA" id="ARBA00023065"/>
    </source>
</evidence>
<keyword evidence="6 15" id="KW-1133">Transmembrane helix</keyword>
<dbReference type="PANTHER" id="PTHR11690:SF269">
    <property type="entry name" value="DEGENERIN-LIKE PROTEIN ASIC-2"/>
    <property type="match status" value="1"/>
</dbReference>
<evidence type="ECO:0000256" key="5">
    <source>
        <dbReference type="ARBA" id="ARBA00022692"/>
    </source>
</evidence>
<feature type="compositionally biased region" description="Gly residues" evidence="14">
    <location>
        <begin position="21"/>
        <end position="30"/>
    </location>
</feature>
<evidence type="ECO:0000256" key="12">
    <source>
        <dbReference type="ARBA" id="ARBA00023303"/>
    </source>
</evidence>
<evidence type="ECO:0000256" key="1">
    <source>
        <dbReference type="ARBA" id="ARBA00004141"/>
    </source>
</evidence>
<keyword evidence="8 13" id="KW-0406">Ion transport</keyword>
<gene>
    <name evidence="16" type="ORF">PENTCL1PPCAC_16166</name>
</gene>
<keyword evidence="5 13" id="KW-0812">Transmembrane</keyword>
<comment type="subcellular location">
    <subcellularLocation>
        <location evidence="1">Membrane</location>
        <topology evidence="1">Multi-pass membrane protein</topology>
    </subcellularLocation>
</comment>
<feature type="non-terminal residue" evidence="16">
    <location>
        <position position="1"/>
    </location>
</feature>
<keyword evidence="3 13" id="KW-0813">Transport</keyword>
<dbReference type="Pfam" id="PF00858">
    <property type="entry name" value="ASC"/>
    <property type="match status" value="1"/>
</dbReference>
<evidence type="ECO:0000256" key="2">
    <source>
        <dbReference type="ARBA" id="ARBA00007193"/>
    </source>
</evidence>
<feature type="region of interest" description="Disordered" evidence="14">
    <location>
        <begin position="20"/>
        <end position="56"/>
    </location>
</feature>
<evidence type="ECO:0000313" key="16">
    <source>
        <dbReference type="EMBL" id="GMS93991.1"/>
    </source>
</evidence>
<evidence type="ECO:0000256" key="15">
    <source>
        <dbReference type="SAM" id="Phobius"/>
    </source>
</evidence>
<keyword evidence="4 13" id="KW-0894">Sodium channel</keyword>
<keyword evidence="17" id="KW-1185">Reference proteome</keyword>
<evidence type="ECO:0000256" key="6">
    <source>
        <dbReference type="ARBA" id="ARBA00022989"/>
    </source>
</evidence>
<evidence type="ECO:0000256" key="7">
    <source>
        <dbReference type="ARBA" id="ARBA00023053"/>
    </source>
</evidence>
<evidence type="ECO:0000256" key="11">
    <source>
        <dbReference type="ARBA" id="ARBA00023201"/>
    </source>
</evidence>
<evidence type="ECO:0000256" key="13">
    <source>
        <dbReference type="RuleBase" id="RU000679"/>
    </source>
</evidence>
<accession>A0AAV5TI64</accession>
<reference evidence="16" key="1">
    <citation type="submission" date="2023-10" db="EMBL/GenBank/DDBJ databases">
        <title>Genome assembly of Pristionchus species.</title>
        <authorList>
            <person name="Yoshida K."/>
            <person name="Sommer R.J."/>
        </authorList>
    </citation>
    <scope>NUCLEOTIDE SEQUENCE</scope>
    <source>
        <strain evidence="16">RS0144</strain>
    </source>
</reference>
<organism evidence="16 17">
    <name type="scientific">Pristionchus entomophagus</name>
    <dbReference type="NCBI Taxonomy" id="358040"/>
    <lineage>
        <taxon>Eukaryota</taxon>
        <taxon>Metazoa</taxon>
        <taxon>Ecdysozoa</taxon>
        <taxon>Nematoda</taxon>
        <taxon>Chromadorea</taxon>
        <taxon>Rhabditida</taxon>
        <taxon>Rhabditina</taxon>
        <taxon>Diplogasteromorpha</taxon>
        <taxon>Diplogasteroidea</taxon>
        <taxon>Neodiplogasteridae</taxon>
        <taxon>Pristionchus</taxon>
    </lineage>
</organism>
<keyword evidence="11 13" id="KW-0739">Sodium transport</keyword>
<evidence type="ECO:0000256" key="10">
    <source>
        <dbReference type="ARBA" id="ARBA00023180"/>
    </source>
</evidence>
<comment type="similarity">
    <text evidence="2 13">Belongs to the amiloride-sensitive sodium channel (TC 1.A.6) family.</text>
</comment>
<proteinExistence type="inferred from homology"/>
<name>A0AAV5TI64_9BILA</name>
<evidence type="ECO:0000256" key="9">
    <source>
        <dbReference type="ARBA" id="ARBA00023136"/>
    </source>
</evidence>
<keyword evidence="12 13" id="KW-0407">Ion channel</keyword>
<keyword evidence="10" id="KW-0325">Glycoprotein</keyword>
<dbReference type="Proteomes" id="UP001432027">
    <property type="component" value="Unassembled WGS sequence"/>
</dbReference>
<sequence>QSLARSAGIKQLNLNVNVPGSGSGNTTGIGGRKKRSAVVNQPYSTTTTSTTTTTTASTTMPTTVTASNTTAAPEIVTVDLPGYGSCEYANTNFKGASECIKWYTRNGLIFEMYYGSLEVRSYAQAGTYPLVAMLSDIGGHAGLWLGMSIISVVEIFALLFLCLNKLIRGKNMNGGDGPISGEMENRDARVKAKE</sequence>
<dbReference type="GO" id="GO:0005886">
    <property type="term" value="C:plasma membrane"/>
    <property type="evidence" value="ECO:0007669"/>
    <property type="project" value="TreeGrafter"/>
</dbReference>
<evidence type="ECO:0000313" key="17">
    <source>
        <dbReference type="Proteomes" id="UP001432027"/>
    </source>
</evidence>
<protein>
    <recommendedName>
        <fullName evidence="18">Ion channel</fullName>
    </recommendedName>
</protein>
<dbReference type="PANTHER" id="PTHR11690">
    <property type="entry name" value="AMILORIDE-SENSITIVE SODIUM CHANNEL-RELATED"/>
    <property type="match status" value="1"/>
</dbReference>
<keyword evidence="9 15" id="KW-0472">Membrane</keyword>
<dbReference type="InterPro" id="IPR001873">
    <property type="entry name" value="ENaC"/>
</dbReference>
<dbReference type="GO" id="GO:0015280">
    <property type="term" value="F:ligand-gated sodium channel activity"/>
    <property type="evidence" value="ECO:0007669"/>
    <property type="project" value="TreeGrafter"/>
</dbReference>
<evidence type="ECO:0000256" key="4">
    <source>
        <dbReference type="ARBA" id="ARBA00022461"/>
    </source>
</evidence>
<dbReference type="AlphaFoldDB" id="A0AAV5TI64"/>
<keyword evidence="7" id="KW-0915">Sodium</keyword>
<dbReference type="Gene3D" id="1.10.287.770">
    <property type="entry name" value="YojJ-like"/>
    <property type="match status" value="1"/>
</dbReference>
<evidence type="ECO:0008006" key="18">
    <source>
        <dbReference type="Google" id="ProtNLM"/>
    </source>
</evidence>
<feature type="compositionally biased region" description="Low complexity" evidence="14">
    <location>
        <begin position="44"/>
        <end position="56"/>
    </location>
</feature>
<comment type="caution">
    <text evidence="16">The sequence shown here is derived from an EMBL/GenBank/DDBJ whole genome shotgun (WGS) entry which is preliminary data.</text>
</comment>
<evidence type="ECO:0000256" key="3">
    <source>
        <dbReference type="ARBA" id="ARBA00022448"/>
    </source>
</evidence>
<feature type="transmembrane region" description="Helical" evidence="15">
    <location>
        <begin position="143"/>
        <end position="163"/>
    </location>
</feature>
<evidence type="ECO:0000256" key="14">
    <source>
        <dbReference type="SAM" id="MobiDB-lite"/>
    </source>
</evidence>